<evidence type="ECO:0000259" key="6">
    <source>
        <dbReference type="SMART" id="SM00563"/>
    </source>
</evidence>
<feature type="non-terminal residue" evidence="7">
    <location>
        <position position="400"/>
    </location>
</feature>
<comment type="subcellular location">
    <subcellularLocation>
        <location evidence="1">Endomembrane system</location>
        <topology evidence="1">Peripheral membrane protein</topology>
    </subcellularLocation>
</comment>
<dbReference type="InterPro" id="IPR022284">
    <property type="entry name" value="GPAT/DHAPAT"/>
</dbReference>
<dbReference type="InterPro" id="IPR002123">
    <property type="entry name" value="Plipid/glycerol_acylTrfase"/>
</dbReference>
<dbReference type="InterPro" id="IPR041728">
    <property type="entry name" value="GPAT/DHAPAT_LPLAT"/>
</dbReference>
<dbReference type="AlphaFoldDB" id="A0A3B0T429"/>
<evidence type="ECO:0000313" key="7">
    <source>
        <dbReference type="EMBL" id="VAW09182.1"/>
    </source>
</evidence>
<evidence type="ECO:0000256" key="3">
    <source>
        <dbReference type="ARBA" id="ARBA00022679"/>
    </source>
</evidence>
<keyword evidence="3 7" id="KW-0808">Transferase</keyword>
<dbReference type="GO" id="GO:0005886">
    <property type="term" value="C:plasma membrane"/>
    <property type="evidence" value="ECO:0007669"/>
    <property type="project" value="TreeGrafter"/>
</dbReference>
<dbReference type="SUPFAM" id="SSF69593">
    <property type="entry name" value="Glycerol-3-phosphate (1)-acyltransferase"/>
    <property type="match status" value="1"/>
</dbReference>
<organism evidence="7">
    <name type="scientific">hydrothermal vent metagenome</name>
    <dbReference type="NCBI Taxonomy" id="652676"/>
    <lineage>
        <taxon>unclassified sequences</taxon>
        <taxon>metagenomes</taxon>
        <taxon>ecological metagenomes</taxon>
    </lineage>
</organism>
<dbReference type="SMART" id="SM00563">
    <property type="entry name" value="PlsC"/>
    <property type="match status" value="1"/>
</dbReference>
<dbReference type="EMBL" id="UOEK01000529">
    <property type="protein sequence ID" value="VAW09182.1"/>
    <property type="molecule type" value="Genomic_DNA"/>
</dbReference>
<dbReference type="GO" id="GO:0004366">
    <property type="term" value="F:glycerol-3-phosphate O-acyltransferase activity"/>
    <property type="evidence" value="ECO:0007669"/>
    <property type="project" value="UniProtKB-EC"/>
</dbReference>
<dbReference type="PANTHER" id="PTHR12563:SF17">
    <property type="entry name" value="DIHYDROXYACETONE PHOSPHATE ACYLTRANSFERASE"/>
    <property type="match status" value="1"/>
</dbReference>
<dbReference type="Pfam" id="PF01553">
    <property type="entry name" value="Acyltransferase"/>
    <property type="match status" value="1"/>
</dbReference>
<keyword evidence="4" id="KW-0472">Membrane</keyword>
<proteinExistence type="inferred from homology"/>
<dbReference type="GO" id="GO:0006629">
    <property type="term" value="P:lipid metabolic process"/>
    <property type="evidence" value="ECO:0007669"/>
    <property type="project" value="InterPro"/>
</dbReference>
<sequence length="400" mass="45900">MLEVSGPMERRILDSWIKRQQPGDARKGDVQIALLPTTRRRRRRSGRRDPRLGAFLDTEADPLLIPLRVAWLPSKKKNGIRVARLRELLSLGDPRDPNIFMQVLRYWTHPERVRIITGVATHASVLRNGWEKAPTGGRDDGTAFASYVASKAWLDLERSERNLRGSRYKVAKFVRDDIIASNQFTKGVAELARDADVSYEQMAQRTSRYIREIAASHRWWTIDIVASAIKWLVGKAYVDINYDHAELAALYDMSETVPLVFLPSHKSNFDHLTLQYVFYENGLPQTHTAAGINMNFFPIGPFLRRTGAFFIRRDFKTNEPYKFALRRYLDYLLSRRFSLEWYIEGGRSRTGKLRSPRFGMLAYVVEAYQRGAADDVVFIPVSIAYDQIQDVSAHVAEASG</sequence>
<dbReference type="EC" id="2.3.1.15" evidence="7"/>
<comment type="similarity">
    <text evidence="2">Belongs to the GPAT/DAPAT family.</text>
</comment>
<evidence type="ECO:0000256" key="1">
    <source>
        <dbReference type="ARBA" id="ARBA00004184"/>
    </source>
</evidence>
<protein>
    <submittedName>
        <fullName evidence="7">Glycerol-3-phosphate acyltransferase</fullName>
        <ecNumber evidence="7">2.3.1.15</ecNumber>
    </submittedName>
</protein>
<keyword evidence="5 7" id="KW-0012">Acyltransferase</keyword>
<evidence type="ECO:0000256" key="4">
    <source>
        <dbReference type="ARBA" id="ARBA00023136"/>
    </source>
</evidence>
<dbReference type="CDD" id="cd07993">
    <property type="entry name" value="LPLAT_DHAPAT-like"/>
    <property type="match status" value="1"/>
</dbReference>
<feature type="domain" description="Phospholipid/glycerol acyltransferase" evidence="6">
    <location>
        <begin position="259"/>
        <end position="386"/>
    </location>
</feature>
<reference evidence="7" key="1">
    <citation type="submission" date="2018-06" db="EMBL/GenBank/DDBJ databases">
        <authorList>
            <person name="Zhirakovskaya E."/>
        </authorList>
    </citation>
    <scope>NUCLEOTIDE SEQUENCE</scope>
</reference>
<evidence type="ECO:0000256" key="2">
    <source>
        <dbReference type="ARBA" id="ARBA00007937"/>
    </source>
</evidence>
<dbReference type="PANTHER" id="PTHR12563">
    <property type="entry name" value="GLYCEROL-3-PHOSPHATE ACYLTRANSFERASE"/>
    <property type="match status" value="1"/>
</dbReference>
<accession>A0A3B0T429</accession>
<name>A0A3B0T429_9ZZZZ</name>
<evidence type="ECO:0000256" key="5">
    <source>
        <dbReference type="ARBA" id="ARBA00023315"/>
    </source>
</evidence>
<gene>
    <name evidence="7" type="ORF">MNBD_ACTINO02-863</name>
</gene>
<dbReference type="GO" id="GO:0012505">
    <property type="term" value="C:endomembrane system"/>
    <property type="evidence" value="ECO:0007669"/>
    <property type="project" value="UniProtKB-SubCell"/>
</dbReference>